<dbReference type="GO" id="GO:1990204">
    <property type="term" value="C:oxidoreductase complex"/>
    <property type="evidence" value="ECO:0007669"/>
    <property type="project" value="UniProtKB-ARBA"/>
</dbReference>
<protein>
    <submittedName>
        <fullName evidence="12">FdhF/YdeP family oxidoreductase</fullName>
    </submittedName>
</protein>
<keyword evidence="5" id="KW-0500">Molybdenum</keyword>
<keyword evidence="4" id="KW-0004">4Fe-4S</keyword>
<dbReference type="GO" id="GO:0008863">
    <property type="term" value="F:formate dehydrogenase (NAD+) activity"/>
    <property type="evidence" value="ECO:0007669"/>
    <property type="project" value="InterPro"/>
</dbReference>
<evidence type="ECO:0000259" key="10">
    <source>
        <dbReference type="Pfam" id="PF00384"/>
    </source>
</evidence>
<accession>A0A4Y9S736</accession>
<organism evidence="12 13">
    <name type="scientific">Duganella callida</name>
    <dbReference type="NCBI Taxonomy" id="2561932"/>
    <lineage>
        <taxon>Bacteria</taxon>
        <taxon>Pseudomonadati</taxon>
        <taxon>Pseudomonadota</taxon>
        <taxon>Betaproteobacteria</taxon>
        <taxon>Burkholderiales</taxon>
        <taxon>Oxalobacteraceae</taxon>
        <taxon>Telluria group</taxon>
        <taxon>Duganella</taxon>
    </lineage>
</organism>
<dbReference type="GO" id="GO:0051539">
    <property type="term" value="F:4 iron, 4 sulfur cluster binding"/>
    <property type="evidence" value="ECO:0007669"/>
    <property type="project" value="UniProtKB-KW"/>
</dbReference>
<dbReference type="InterPro" id="IPR037951">
    <property type="entry name" value="MopB_CT_YdeP"/>
</dbReference>
<keyword evidence="6" id="KW-0479">Metal-binding</keyword>
<evidence type="ECO:0000313" key="12">
    <source>
        <dbReference type="EMBL" id="TFW15535.1"/>
    </source>
</evidence>
<dbReference type="InterPro" id="IPR010046">
    <property type="entry name" value="Mopterin_OxRdtse_a_bac"/>
</dbReference>
<name>A0A4Y9S736_9BURK</name>
<dbReference type="Gene3D" id="3.40.50.740">
    <property type="match status" value="1"/>
</dbReference>
<reference evidence="12 13" key="1">
    <citation type="submission" date="2019-03" db="EMBL/GenBank/DDBJ databases">
        <title>Draft Genome Sequence of Duganella callidus sp. nov., a Novel Duganella Species Isolated from Cultivated Soil.</title>
        <authorList>
            <person name="Raths R."/>
            <person name="Peta V."/>
            <person name="Bucking H."/>
        </authorList>
    </citation>
    <scope>NUCLEOTIDE SEQUENCE [LARGE SCALE GENOMIC DNA]</scope>
    <source>
        <strain evidence="12 13">DN04</strain>
    </source>
</reference>
<dbReference type="GO" id="GO:0043546">
    <property type="term" value="F:molybdopterin cofactor binding"/>
    <property type="evidence" value="ECO:0007669"/>
    <property type="project" value="InterPro"/>
</dbReference>
<dbReference type="GO" id="GO:0045333">
    <property type="term" value="P:cellular respiration"/>
    <property type="evidence" value="ECO:0007669"/>
    <property type="project" value="UniProtKB-ARBA"/>
</dbReference>
<keyword evidence="9" id="KW-0411">Iron-sulfur</keyword>
<dbReference type="SUPFAM" id="SSF53706">
    <property type="entry name" value="Formate dehydrogenase/DMSO reductase, domains 1-3"/>
    <property type="match status" value="1"/>
</dbReference>
<dbReference type="InterPro" id="IPR009010">
    <property type="entry name" value="Asp_de-COase-like_dom_sf"/>
</dbReference>
<evidence type="ECO:0000256" key="9">
    <source>
        <dbReference type="ARBA" id="ARBA00023014"/>
    </source>
</evidence>
<dbReference type="Pfam" id="PF00384">
    <property type="entry name" value="Molybdopterin"/>
    <property type="match status" value="1"/>
</dbReference>
<gene>
    <name evidence="12" type="ORF">E4L98_26505</name>
</gene>
<dbReference type="Proteomes" id="UP000297729">
    <property type="component" value="Unassembled WGS sequence"/>
</dbReference>
<evidence type="ECO:0000259" key="11">
    <source>
        <dbReference type="Pfam" id="PF01568"/>
    </source>
</evidence>
<feature type="domain" description="Molybdopterin dinucleotide-binding" evidence="11">
    <location>
        <begin position="652"/>
        <end position="757"/>
    </location>
</feature>
<dbReference type="AlphaFoldDB" id="A0A4Y9S736"/>
<comment type="cofactor">
    <cofactor evidence="2">
        <name>[4Fe-4S] cluster</name>
        <dbReference type="ChEBI" id="CHEBI:49883"/>
    </cofactor>
</comment>
<sequence length="767" mass="84549">MSRKPAGHIAPYTHPAAGWDALKQVAINLVREKVAGGNYKTLLKQNQPDGFDCPGCAWPDREHASTFEFCENGVKAVAAEATSKRVTPAFFAAHTVTELLRQSDHELEQHGRLTDPMVYDAASDKYIPIAWDRAFALVARHLRALPDPNQATFYTSGRTGNEAAFLFQLFVRMLGTNNFPDCSNMCHEPTSRGLPGTVGTGKGTVTLDDFEQADTLLIFGQNPATNHPRMMNELRDCARRGATIVSINPLRERGLERFTSPAHALEMLTGASTSIGTLFVQPKLAGDFALIKAVAKRLVERDDAALAAGQDSLLDREFIARHTSGYEAFEQDLRAESWDLLLTESGVPRAQIEQLTEIFIKGSNIISTWGMGLTQHKGAVKTIQMLSNLMMMRGQIGRPGAGLCPVRGHSNVQGDRTMGIEEKPTPAFLDRLKKVFDFEPPRAHGYDTVDSIQAMLDGRIKVFFALGGNFAMATPDTPLTFEALRACDLTVQVSTKLNRSHLVIGKEALILPTLGRTEIDLQNGVAQGVTVEDSMSMVHLSYGMNKPASPNLLSETAIVAQLAHATLGSAKVDWLACAADYASIREMIEQVFDDFHDFNARVAHPGGFHLRVASREREWRTPSGRAQFAPHAVDTDTPLHRARAQHGERLMTLMTMRSHDQYNTTIYALDDRYRGVYGLRRVVFIHRDDLAMLGLRNGQHVDLVSVWDDDVVRRAERFLLVEYDIPRGCLGAYFPETNGLVPLHSKADIAGTPTSKSIPVLLEPCAA</sequence>
<evidence type="ECO:0000256" key="4">
    <source>
        <dbReference type="ARBA" id="ARBA00022485"/>
    </source>
</evidence>
<dbReference type="CDD" id="cd02787">
    <property type="entry name" value="MopB_CT_ydeP"/>
    <property type="match status" value="1"/>
</dbReference>
<dbReference type="PANTHER" id="PTHR43105:SF4">
    <property type="entry name" value="PROTEIN YDEP"/>
    <property type="match status" value="1"/>
</dbReference>
<dbReference type="SUPFAM" id="SSF50692">
    <property type="entry name" value="ADC-like"/>
    <property type="match status" value="1"/>
</dbReference>
<dbReference type="PANTHER" id="PTHR43105">
    <property type="entry name" value="RESPIRATORY NITRATE REDUCTASE"/>
    <property type="match status" value="1"/>
</dbReference>
<feature type="domain" description="Molybdopterin oxidoreductase" evidence="10">
    <location>
        <begin position="112"/>
        <end position="492"/>
    </location>
</feature>
<comment type="cofactor">
    <cofactor evidence="1">
        <name>Mo-bis(molybdopterin guanine dinucleotide)</name>
        <dbReference type="ChEBI" id="CHEBI:60539"/>
    </cofactor>
</comment>
<evidence type="ECO:0000256" key="8">
    <source>
        <dbReference type="ARBA" id="ARBA00023004"/>
    </source>
</evidence>
<evidence type="ECO:0000313" key="13">
    <source>
        <dbReference type="Proteomes" id="UP000297729"/>
    </source>
</evidence>
<keyword evidence="8" id="KW-0408">Iron</keyword>
<comment type="similarity">
    <text evidence="3">Belongs to the prokaryotic molybdopterin-containing oxidoreductase family.</text>
</comment>
<dbReference type="EMBL" id="SPVG01000253">
    <property type="protein sequence ID" value="TFW15535.1"/>
    <property type="molecule type" value="Genomic_DNA"/>
</dbReference>
<keyword evidence="7" id="KW-0560">Oxidoreductase</keyword>
<proteinExistence type="inferred from homology"/>
<dbReference type="InterPro" id="IPR041953">
    <property type="entry name" value="YdeP_MopB"/>
</dbReference>
<dbReference type="RefSeq" id="WP_135204533.1">
    <property type="nucleotide sequence ID" value="NZ_SPVG01000253.1"/>
</dbReference>
<dbReference type="InterPro" id="IPR050123">
    <property type="entry name" value="Prok_molybdopt-oxidoreductase"/>
</dbReference>
<dbReference type="InterPro" id="IPR006656">
    <property type="entry name" value="Mopterin_OxRdtase"/>
</dbReference>
<dbReference type="NCBIfam" id="TIGR01701">
    <property type="entry name" value="Fdhalpha-like"/>
    <property type="match status" value="1"/>
</dbReference>
<evidence type="ECO:0000256" key="7">
    <source>
        <dbReference type="ARBA" id="ARBA00023002"/>
    </source>
</evidence>
<evidence type="ECO:0000256" key="1">
    <source>
        <dbReference type="ARBA" id="ARBA00001942"/>
    </source>
</evidence>
<dbReference type="GO" id="GO:0016020">
    <property type="term" value="C:membrane"/>
    <property type="evidence" value="ECO:0007669"/>
    <property type="project" value="TreeGrafter"/>
</dbReference>
<dbReference type="Pfam" id="PF01568">
    <property type="entry name" value="Molydop_binding"/>
    <property type="match status" value="1"/>
</dbReference>
<evidence type="ECO:0000256" key="2">
    <source>
        <dbReference type="ARBA" id="ARBA00001966"/>
    </source>
</evidence>
<keyword evidence="13" id="KW-1185">Reference proteome</keyword>
<evidence type="ECO:0000256" key="3">
    <source>
        <dbReference type="ARBA" id="ARBA00010312"/>
    </source>
</evidence>
<dbReference type="InterPro" id="IPR006657">
    <property type="entry name" value="MoPterin_dinucl-bd_dom"/>
</dbReference>
<comment type="caution">
    <text evidence="12">The sequence shown here is derived from an EMBL/GenBank/DDBJ whole genome shotgun (WGS) entry which is preliminary data.</text>
</comment>
<dbReference type="GO" id="GO:0030151">
    <property type="term" value="F:molybdenum ion binding"/>
    <property type="evidence" value="ECO:0007669"/>
    <property type="project" value="InterPro"/>
</dbReference>
<dbReference type="PIRSF" id="PIRSF000144">
    <property type="entry name" value="CbbBc"/>
    <property type="match status" value="1"/>
</dbReference>
<dbReference type="CDD" id="cd02767">
    <property type="entry name" value="MopB_ydeP"/>
    <property type="match status" value="1"/>
</dbReference>
<dbReference type="OrthoDB" id="5287431at2"/>
<evidence type="ECO:0000256" key="5">
    <source>
        <dbReference type="ARBA" id="ARBA00022505"/>
    </source>
</evidence>
<dbReference type="Gene3D" id="3.40.228.10">
    <property type="entry name" value="Dimethylsulfoxide Reductase, domain 2"/>
    <property type="match status" value="1"/>
</dbReference>
<evidence type="ECO:0000256" key="6">
    <source>
        <dbReference type="ARBA" id="ARBA00022723"/>
    </source>
</evidence>